<dbReference type="OrthoDB" id="5290997at2"/>
<keyword evidence="8" id="KW-1185">Reference proteome</keyword>
<dbReference type="SUPFAM" id="SSF69593">
    <property type="entry name" value="Glycerol-3-phosphate (1)-acyltransferase"/>
    <property type="match status" value="1"/>
</dbReference>
<reference evidence="7 8" key="1">
    <citation type="submission" date="2014-03" db="EMBL/GenBank/DDBJ databases">
        <title>The draft genome sequence of Thalassospira alkalitolerans JCM 18968.</title>
        <authorList>
            <person name="Lai Q."/>
            <person name="Shao Z."/>
        </authorList>
    </citation>
    <scope>NUCLEOTIDE SEQUENCE [LARGE SCALE GENOMIC DNA]</scope>
    <source>
        <strain evidence="7 8">JCM 18968</strain>
    </source>
</reference>
<evidence type="ECO:0000259" key="6">
    <source>
        <dbReference type="SMART" id="SM00563"/>
    </source>
</evidence>
<keyword evidence="2 7" id="KW-0808">Transferase</keyword>
<dbReference type="SMART" id="SM00563">
    <property type="entry name" value="PlsC"/>
    <property type="match status" value="1"/>
</dbReference>
<dbReference type="STRING" id="1293890.TALK_06270"/>
<name>A0A1Y2LE64_9PROT</name>
<keyword evidence="3 7" id="KW-0012">Acyltransferase</keyword>
<dbReference type="CDD" id="cd07989">
    <property type="entry name" value="LPLAT_AGPAT-like"/>
    <property type="match status" value="1"/>
</dbReference>
<accession>A0A1Y2LE64</accession>
<protein>
    <submittedName>
        <fullName evidence="7">Acyl-phosphate glycerol 3-phosphate acyltransferase</fullName>
    </submittedName>
</protein>
<dbReference type="InterPro" id="IPR002123">
    <property type="entry name" value="Plipid/glycerol_acylTrfase"/>
</dbReference>
<feature type="transmembrane region" description="Helical" evidence="5">
    <location>
        <begin position="7"/>
        <end position="28"/>
    </location>
</feature>
<organism evidence="7 8">
    <name type="scientific">Thalassospira alkalitolerans</name>
    <dbReference type="NCBI Taxonomy" id="1293890"/>
    <lineage>
        <taxon>Bacteria</taxon>
        <taxon>Pseudomonadati</taxon>
        <taxon>Pseudomonadota</taxon>
        <taxon>Alphaproteobacteria</taxon>
        <taxon>Rhodospirillales</taxon>
        <taxon>Thalassospiraceae</taxon>
        <taxon>Thalassospira</taxon>
    </lineage>
</organism>
<comment type="pathway">
    <text evidence="1">Lipid metabolism.</text>
</comment>
<evidence type="ECO:0000256" key="2">
    <source>
        <dbReference type="ARBA" id="ARBA00022679"/>
    </source>
</evidence>
<proteinExistence type="predicted"/>
<evidence type="ECO:0000256" key="4">
    <source>
        <dbReference type="SAM" id="MobiDB-lite"/>
    </source>
</evidence>
<evidence type="ECO:0000256" key="1">
    <source>
        <dbReference type="ARBA" id="ARBA00005189"/>
    </source>
</evidence>
<sequence length="285" mass="31781">MRNLRAFLFNVLFFGGTTLLCIVMIPLIPLGRKANQFVGHAWAWMTQKMLESTVGMSRRIRGQEILPDGPCILVAKHQSAWETLTFHTVVPDPAYILKKELTRIPLMGQFLLGSGQIAVDRSAGSSALKDMIKGAGQAIADRRQIIIFPEGTRTPPGSDRPYHPGIYALYRAFPDVPVIPVAVNSGMFWGRHSFIKYGGEVTMEFLAPIEQGLDRKTFMKEIKAKIDGRTRELEREAQAEFNLPTLTSQDIEVEEAREKAKADADKQDAQTAIPLKTKAEEKTPS</sequence>
<dbReference type="GO" id="GO:0006654">
    <property type="term" value="P:phosphatidic acid biosynthetic process"/>
    <property type="evidence" value="ECO:0007669"/>
    <property type="project" value="TreeGrafter"/>
</dbReference>
<keyword evidence="5" id="KW-1133">Transmembrane helix</keyword>
<evidence type="ECO:0000313" key="7">
    <source>
        <dbReference type="EMBL" id="OSQ49179.1"/>
    </source>
</evidence>
<keyword evidence="5" id="KW-0472">Membrane</keyword>
<evidence type="ECO:0000256" key="3">
    <source>
        <dbReference type="ARBA" id="ARBA00023315"/>
    </source>
</evidence>
<dbReference type="EMBL" id="JFKB01000003">
    <property type="protein sequence ID" value="OSQ49179.1"/>
    <property type="molecule type" value="Genomic_DNA"/>
</dbReference>
<feature type="region of interest" description="Disordered" evidence="4">
    <location>
        <begin position="245"/>
        <end position="285"/>
    </location>
</feature>
<evidence type="ECO:0000256" key="5">
    <source>
        <dbReference type="SAM" id="Phobius"/>
    </source>
</evidence>
<comment type="caution">
    <text evidence="7">The sequence shown here is derived from an EMBL/GenBank/DDBJ whole genome shotgun (WGS) entry which is preliminary data.</text>
</comment>
<gene>
    <name evidence="7" type="ORF">TALK_06270</name>
</gene>
<evidence type="ECO:0000313" key="8">
    <source>
        <dbReference type="Proteomes" id="UP000193396"/>
    </source>
</evidence>
<dbReference type="GO" id="GO:0003841">
    <property type="term" value="F:1-acylglycerol-3-phosphate O-acyltransferase activity"/>
    <property type="evidence" value="ECO:0007669"/>
    <property type="project" value="TreeGrafter"/>
</dbReference>
<dbReference type="RefSeq" id="WP_085616964.1">
    <property type="nucleotide sequence ID" value="NZ_JFKB01000003.1"/>
</dbReference>
<keyword evidence="5" id="KW-0812">Transmembrane</keyword>
<dbReference type="PANTHER" id="PTHR10434:SF40">
    <property type="entry name" value="1-ACYL-SN-GLYCEROL-3-PHOSPHATE ACYLTRANSFERASE"/>
    <property type="match status" value="1"/>
</dbReference>
<feature type="domain" description="Phospholipid/glycerol acyltransferase" evidence="6">
    <location>
        <begin position="71"/>
        <end position="186"/>
    </location>
</feature>
<dbReference type="AlphaFoldDB" id="A0A1Y2LE64"/>
<dbReference type="Proteomes" id="UP000193396">
    <property type="component" value="Unassembled WGS sequence"/>
</dbReference>
<dbReference type="PANTHER" id="PTHR10434">
    <property type="entry name" value="1-ACYL-SN-GLYCEROL-3-PHOSPHATE ACYLTRANSFERASE"/>
    <property type="match status" value="1"/>
</dbReference>
<feature type="compositionally biased region" description="Basic and acidic residues" evidence="4">
    <location>
        <begin position="254"/>
        <end position="268"/>
    </location>
</feature>
<dbReference type="Pfam" id="PF01553">
    <property type="entry name" value="Acyltransferase"/>
    <property type="match status" value="1"/>
</dbReference>